<comment type="caution">
    <text evidence="2">The sequence shown here is derived from an EMBL/GenBank/DDBJ whole genome shotgun (WGS) entry which is preliminary data.</text>
</comment>
<dbReference type="RefSeq" id="WP_113645228.1">
    <property type="nucleotide sequence ID" value="NZ_QMHN01000001.1"/>
</dbReference>
<evidence type="ECO:0000313" key="2">
    <source>
        <dbReference type="EMBL" id="RWU09788.1"/>
    </source>
</evidence>
<gene>
    <name evidence="2" type="ORF">DPV69_00120</name>
</gene>
<dbReference type="EMBL" id="SAYW01000001">
    <property type="protein sequence ID" value="RWU09788.1"/>
    <property type="molecule type" value="Genomic_DNA"/>
</dbReference>
<proteinExistence type="predicted"/>
<evidence type="ECO:0000313" key="3">
    <source>
        <dbReference type="Proteomes" id="UP000284120"/>
    </source>
</evidence>
<evidence type="ECO:0000256" key="1">
    <source>
        <dbReference type="SAM" id="SignalP"/>
    </source>
</evidence>
<keyword evidence="1" id="KW-0732">Signal</keyword>
<protein>
    <recommendedName>
        <fullName evidence="4">T9SS C-terminal target domain-containing protein</fullName>
    </recommendedName>
</protein>
<feature type="signal peptide" evidence="1">
    <location>
        <begin position="1"/>
        <end position="22"/>
    </location>
</feature>
<dbReference type="AlphaFoldDB" id="A0A3S3PPI4"/>
<dbReference type="Proteomes" id="UP000284120">
    <property type="component" value="Unassembled WGS sequence"/>
</dbReference>
<organism evidence="2 3">
    <name type="scientific">Pedobacter chitinilyticus</name>
    <dbReference type="NCBI Taxonomy" id="2233776"/>
    <lineage>
        <taxon>Bacteria</taxon>
        <taxon>Pseudomonadati</taxon>
        <taxon>Bacteroidota</taxon>
        <taxon>Sphingobacteriia</taxon>
        <taxon>Sphingobacteriales</taxon>
        <taxon>Sphingobacteriaceae</taxon>
        <taxon>Pedobacter</taxon>
    </lineage>
</organism>
<accession>A0A3S3PPI4</accession>
<dbReference type="OrthoDB" id="1264562at2"/>
<evidence type="ECO:0008006" key="4">
    <source>
        <dbReference type="Google" id="ProtNLM"/>
    </source>
</evidence>
<feature type="chain" id="PRO_5018777751" description="T9SS C-terminal target domain-containing protein" evidence="1">
    <location>
        <begin position="23"/>
        <end position="372"/>
    </location>
</feature>
<name>A0A3S3PPI4_9SPHI</name>
<reference evidence="2 3" key="1">
    <citation type="submission" date="2018-06" db="EMBL/GenBank/DDBJ databases">
        <title>Pedobacter endophyticus sp. nov., an endophytic bacterium isolated from a leaf of Triticum aestivum.</title>
        <authorList>
            <person name="Zhang L."/>
        </authorList>
    </citation>
    <scope>NUCLEOTIDE SEQUENCE [LARGE SCALE GENOMIC DNA]</scope>
    <source>
        <strain evidence="2 3">CM134L-2</strain>
    </source>
</reference>
<sequence length="372" mass="39057">MKIKKTCFILFLALAAYSSAIAQSGINIKNPDPYTSLDIFTKSGAKSGVLIPRVELVTSTDDLNTDGDGNISNQPKGLLIYNPDGVSGGLPQGFYYWNGNEWRIIASNTSIQPGVNAIMCSEATLSPASYVSGQAYNGTLTVPYIGGNGGSYGPGSPIASTGVTGLNATLQAGSLAYGNGYLTYTITGTPNASSPATASFIIPSMFGGAGCTVTVGAGRALNIGEAITAIYSVPAGTAGNSAFNLGTYVTANNLTPLPKVDGLEINLQGNSAAFYDPRIYNRASSSQLISYQSFATSVNENETSLNNTVAANGFVQVDANDIVQWTTSAAEVETTNVQVQINATTYRWYEFKWWCMEVAGAKKIFLSVMRKA</sequence>
<keyword evidence="3" id="KW-1185">Reference proteome</keyword>